<name>A0ACC2KZF3_PERAE</name>
<proteinExistence type="predicted"/>
<keyword evidence="2" id="KW-1185">Reference proteome</keyword>
<evidence type="ECO:0000313" key="2">
    <source>
        <dbReference type="Proteomes" id="UP001234297"/>
    </source>
</evidence>
<sequence>MPPDSSVPAQRFTPPFSRTQAPEVELQCPELVDWITACFSLKIGEGIRVLGLALERYLDSNPQNPVGYSLASSRRTGRPSRSSSLASGFFTEEDGQAQAPENAQMNSSFGNSSSFVSRTGHSSLGSGSGDMNRALGSAANSGASGSASSLVTDANSALSAGPHLQRSASVNTESYLRLPASPMSFSSNNNISISGSSVMDGSSIVQQSSHQDQQRQQQQQQGASSATSYPTSRMGQVSVTGPQLHASSSQDPNSLLHMQNKPRLDFRQDGILQQQAIQQMLQRQDPMQLQRHNPPIQAFIQQQKLWQQRNQQQMLQSMPQLQRAQLEQQHMRQQLPQQGVQLASGVKRPYDSGICARRLMQYMYHQRQRPTDNTILYWRKFVAEYFAPRARKRWCFSLYENVGHNTLGVFPQAALDVWQCDICGSKSGRGFEASFEVLPRLNKIKFDSGVIDELLFIDMPHECRFPSGMMMLEYRKAIQESVYEQTRVVREGQLRIIFTSDLKILSWEFCAQRHEEFLLRRLVAPQVNQLVQVAQKYQDAVNESGSAGVSSQNLQNNCNMFISAGRQLARTLDLQLLNDLGFSKRYVRFLQISEVVNSMKDLIDFSREQSVGPIESLKNYPRQAAAKKPRILNMQAMEQLVNAQGLPTDENTVNKMIAMHHAANNHTDNTHIPNGALSNSFQSADISCSFNGPNRSQHLPFQGPVGPIPALQNASVNGLSSSHQVQQELQQNQQSEANQNLQQQHVLQQLLQEIMNADGGVQQPPNGQNADGSSAEDVFSGVNGTRGLPARPSTGIAGFRNNPGTISNSAVGMMPGRSNSFNATANNSAAVGGNAFNLRQEVPQNRHPSELDIPSQFAENGAYHGEQGDISYAWKS</sequence>
<accession>A0ACC2KZF3</accession>
<comment type="caution">
    <text evidence="1">The sequence shown here is derived from an EMBL/GenBank/DDBJ whole genome shotgun (WGS) entry which is preliminary data.</text>
</comment>
<dbReference type="EMBL" id="CM056814">
    <property type="protein sequence ID" value="KAJ8626440.1"/>
    <property type="molecule type" value="Genomic_DNA"/>
</dbReference>
<gene>
    <name evidence="1" type="ORF">MRB53_019747</name>
</gene>
<dbReference type="Proteomes" id="UP001234297">
    <property type="component" value="Chromosome 6"/>
</dbReference>
<evidence type="ECO:0000313" key="1">
    <source>
        <dbReference type="EMBL" id="KAJ8626440.1"/>
    </source>
</evidence>
<reference evidence="1 2" key="1">
    <citation type="journal article" date="2022" name="Hortic Res">
        <title>A haplotype resolved chromosomal level avocado genome allows analysis of novel avocado genes.</title>
        <authorList>
            <person name="Nath O."/>
            <person name="Fletcher S.J."/>
            <person name="Hayward A."/>
            <person name="Shaw L.M."/>
            <person name="Masouleh A.K."/>
            <person name="Furtado A."/>
            <person name="Henry R.J."/>
            <person name="Mitter N."/>
        </authorList>
    </citation>
    <scope>NUCLEOTIDE SEQUENCE [LARGE SCALE GENOMIC DNA]</scope>
    <source>
        <strain evidence="2">cv. Hass</strain>
    </source>
</reference>
<organism evidence="1 2">
    <name type="scientific">Persea americana</name>
    <name type="common">Avocado</name>
    <dbReference type="NCBI Taxonomy" id="3435"/>
    <lineage>
        <taxon>Eukaryota</taxon>
        <taxon>Viridiplantae</taxon>
        <taxon>Streptophyta</taxon>
        <taxon>Embryophyta</taxon>
        <taxon>Tracheophyta</taxon>
        <taxon>Spermatophyta</taxon>
        <taxon>Magnoliopsida</taxon>
        <taxon>Magnoliidae</taxon>
        <taxon>Laurales</taxon>
        <taxon>Lauraceae</taxon>
        <taxon>Persea</taxon>
    </lineage>
</organism>
<protein>
    <submittedName>
        <fullName evidence="1">Uncharacterized protein</fullName>
    </submittedName>
</protein>